<evidence type="ECO:0000259" key="3">
    <source>
        <dbReference type="PROSITE" id="PS51387"/>
    </source>
</evidence>
<dbReference type="InterPro" id="IPR036683">
    <property type="entry name" value="CO_DH_flav_C_dom_sf"/>
</dbReference>
<dbReference type="Gene3D" id="3.30.465.10">
    <property type="match status" value="2"/>
</dbReference>
<dbReference type="EMBL" id="BPQP01000066">
    <property type="protein sequence ID" value="GJD96697.1"/>
    <property type="molecule type" value="Genomic_DNA"/>
</dbReference>
<dbReference type="SMART" id="SM01092">
    <property type="entry name" value="CO_deh_flav_C"/>
    <property type="match status" value="1"/>
</dbReference>
<dbReference type="SUPFAM" id="SSF56176">
    <property type="entry name" value="FAD-binding/transporter-associated domain-like"/>
    <property type="match status" value="1"/>
</dbReference>
<dbReference type="InterPro" id="IPR005107">
    <property type="entry name" value="CO_DH_flav_C"/>
</dbReference>
<dbReference type="Proteomes" id="UP001055125">
    <property type="component" value="Unassembled WGS sequence"/>
</dbReference>
<keyword evidence="5" id="KW-1185">Reference proteome</keyword>
<name>A0ABQ4S2R7_9HYPH</name>
<sequence length="316" mass="33375">MKAFTYERPGTPAEAAAAVARRPGAKFIAGGTNLLDLMKLQIETPTHLVDVNGLGLDRIEPTPEGGLRIGALVRNTDLAADARVRRDYAVLARALLAGASGQLRNQATTAGNLLQRTRCPYFYDTAQPCNKRQPGSGCSAIDGVSRTLAVIGTSDACIATHPGDMAVAMRVLDATVETVDAEGSQRTIPIADFHRLPGDTPHIETALKPGELITAVTLPKPPGGAQVYRKVRDRASYAYALVSVAVVVQPDGTGRVALGAVAHKPWRLEAAEAELPRGARAVTERLLAGAKPTHENAYKLKLAERTLGAALTQARA</sequence>
<accession>A0ABQ4S2R7</accession>
<feature type="domain" description="FAD-binding PCMH-type" evidence="3">
    <location>
        <begin position="1"/>
        <end position="223"/>
    </location>
</feature>
<proteinExistence type="predicted"/>
<dbReference type="InterPro" id="IPR016169">
    <property type="entry name" value="FAD-bd_PCMH_sub2"/>
</dbReference>
<dbReference type="PANTHER" id="PTHR42659:SF5">
    <property type="entry name" value="ALDEHYDE OXIDOREDUCTASE FAD-BINDING SUBUNIT PAOB"/>
    <property type="match status" value="1"/>
</dbReference>
<organism evidence="4 5">
    <name type="scientific">Methylobacterium iners</name>
    <dbReference type="NCBI Taxonomy" id="418707"/>
    <lineage>
        <taxon>Bacteria</taxon>
        <taxon>Pseudomonadati</taxon>
        <taxon>Pseudomonadota</taxon>
        <taxon>Alphaproteobacteria</taxon>
        <taxon>Hyphomicrobiales</taxon>
        <taxon>Methylobacteriaceae</taxon>
        <taxon>Methylobacterium</taxon>
    </lineage>
</organism>
<comment type="caution">
    <text evidence="4">The sequence shown here is derived from an EMBL/GenBank/DDBJ whole genome shotgun (WGS) entry which is preliminary data.</text>
</comment>
<evidence type="ECO:0000256" key="2">
    <source>
        <dbReference type="ARBA" id="ARBA00022827"/>
    </source>
</evidence>
<dbReference type="InterPro" id="IPR002346">
    <property type="entry name" value="Mopterin_DH_FAD-bd"/>
</dbReference>
<dbReference type="PANTHER" id="PTHR42659">
    <property type="entry name" value="XANTHINE DEHYDROGENASE SUBUNIT C-RELATED"/>
    <property type="match status" value="1"/>
</dbReference>
<dbReference type="Gene3D" id="3.30.390.50">
    <property type="entry name" value="CO dehydrogenase flavoprotein, C-terminal domain"/>
    <property type="match status" value="1"/>
</dbReference>
<dbReference type="InterPro" id="IPR036318">
    <property type="entry name" value="FAD-bd_PCMH-like_sf"/>
</dbReference>
<evidence type="ECO:0000313" key="4">
    <source>
        <dbReference type="EMBL" id="GJD96697.1"/>
    </source>
</evidence>
<dbReference type="SUPFAM" id="SSF55447">
    <property type="entry name" value="CO dehydrogenase flavoprotein C-terminal domain-like"/>
    <property type="match status" value="1"/>
</dbReference>
<keyword evidence="2" id="KW-0274">FAD</keyword>
<keyword evidence="1" id="KW-0285">Flavoprotein</keyword>
<dbReference type="Gene3D" id="3.30.43.10">
    <property type="entry name" value="Uridine Diphospho-n-acetylenolpyruvylglucosamine Reductase, domain 2"/>
    <property type="match status" value="1"/>
</dbReference>
<gene>
    <name evidence="4" type="primary">paoB_3</name>
    <name evidence="4" type="ORF">OCOJLMKI_3921</name>
</gene>
<protein>
    <submittedName>
        <fullName evidence="4">Aldehyde oxidoreductase FAD-binding subunit PaoB</fullName>
    </submittedName>
</protein>
<reference evidence="4" key="1">
    <citation type="journal article" date="2021" name="Front. Microbiol.">
        <title>Comprehensive Comparative Genomics and Phenotyping of Methylobacterium Species.</title>
        <authorList>
            <person name="Alessa O."/>
            <person name="Ogura Y."/>
            <person name="Fujitani Y."/>
            <person name="Takami H."/>
            <person name="Hayashi T."/>
            <person name="Sahin N."/>
            <person name="Tani A."/>
        </authorList>
    </citation>
    <scope>NUCLEOTIDE SEQUENCE</scope>
    <source>
        <strain evidence="4">DSM 19015</strain>
    </source>
</reference>
<dbReference type="Pfam" id="PF00941">
    <property type="entry name" value="FAD_binding_5"/>
    <property type="match status" value="1"/>
</dbReference>
<dbReference type="InterPro" id="IPR016167">
    <property type="entry name" value="FAD-bd_PCMH_sub1"/>
</dbReference>
<dbReference type="InterPro" id="IPR051312">
    <property type="entry name" value="Diverse_Substr_Oxidored"/>
</dbReference>
<dbReference type="RefSeq" id="WP_238245788.1">
    <property type="nucleotide sequence ID" value="NZ_BPQP01000066.1"/>
</dbReference>
<dbReference type="PROSITE" id="PS51387">
    <property type="entry name" value="FAD_PCMH"/>
    <property type="match status" value="1"/>
</dbReference>
<reference evidence="4" key="2">
    <citation type="submission" date="2021-08" db="EMBL/GenBank/DDBJ databases">
        <authorList>
            <person name="Tani A."/>
            <person name="Ola A."/>
            <person name="Ogura Y."/>
            <person name="Katsura K."/>
            <person name="Hayashi T."/>
        </authorList>
    </citation>
    <scope>NUCLEOTIDE SEQUENCE</scope>
    <source>
        <strain evidence="4">DSM 19015</strain>
    </source>
</reference>
<evidence type="ECO:0000256" key="1">
    <source>
        <dbReference type="ARBA" id="ARBA00022630"/>
    </source>
</evidence>
<dbReference type="InterPro" id="IPR016166">
    <property type="entry name" value="FAD-bd_PCMH"/>
</dbReference>
<evidence type="ECO:0000313" key="5">
    <source>
        <dbReference type="Proteomes" id="UP001055125"/>
    </source>
</evidence>